<dbReference type="Pfam" id="PF00394">
    <property type="entry name" value="Cu-oxidase"/>
    <property type="match status" value="1"/>
</dbReference>
<keyword evidence="6" id="KW-1015">Disulfide bond</keyword>
<dbReference type="PANTHER" id="PTHR11709:SF511">
    <property type="entry name" value="LACCASE"/>
    <property type="match status" value="1"/>
</dbReference>
<comment type="caution">
    <text evidence="13">The sequence shown here is derived from an EMBL/GenBank/DDBJ whole genome shotgun (WGS) entry which is preliminary data.</text>
</comment>
<feature type="chain" id="PRO_5041909594" evidence="9">
    <location>
        <begin position="20"/>
        <end position="529"/>
    </location>
</feature>
<dbReference type="Gene3D" id="2.60.40.420">
    <property type="entry name" value="Cupredoxins - blue copper proteins"/>
    <property type="match status" value="3"/>
</dbReference>
<dbReference type="InterPro" id="IPR008972">
    <property type="entry name" value="Cupredoxin"/>
</dbReference>
<organism evidence="13 14">
    <name type="scientific">Mycena albidolilacea</name>
    <dbReference type="NCBI Taxonomy" id="1033008"/>
    <lineage>
        <taxon>Eukaryota</taxon>
        <taxon>Fungi</taxon>
        <taxon>Dikarya</taxon>
        <taxon>Basidiomycota</taxon>
        <taxon>Agaricomycotina</taxon>
        <taxon>Agaricomycetes</taxon>
        <taxon>Agaricomycetidae</taxon>
        <taxon>Agaricales</taxon>
        <taxon>Marasmiineae</taxon>
        <taxon>Mycenaceae</taxon>
        <taxon>Mycena</taxon>
    </lineage>
</organism>
<dbReference type="EMBL" id="JARIHO010000133">
    <property type="protein sequence ID" value="KAJ7301517.1"/>
    <property type="molecule type" value="Genomic_DNA"/>
</dbReference>
<evidence type="ECO:0000256" key="5">
    <source>
        <dbReference type="ARBA" id="ARBA00023008"/>
    </source>
</evidence>
<feature type="domain" description="Plastocyanin-like" evidence="12">
    <location>
        <begin position="29"/>
        <end position="149"/>
    </location>
</feature>
<dbReference type="PANTHER" id="PTHR11709">
    <property type="entry name" value="MULTI-COPPER OXIDASE"/>
    <property type="match status" value="1"/>
</dbReference>
<evidence type="ECO:0000256" key="3">
    <source>
        <dbReference type="ARBA" id="ARBA00022737"/>
    </source>
</evidence>
<evidence type="ECO:0000313" key="14">
    <source>
        <dbReference type="Proteomes" id="UP001218218"/>
    </source>
</evidence>
<evidence type="ECO:0000313" key="13">
    <source>
        <dbReference type="EMBL" id="KAJ7301517.1"/>
    </source>
</evidence>
<gene>
    <name evidence="13" type="ORF">DFH08DRAFT_906767</name>
</gene>
<evidence type="ECO:0000256" key="2">
    <source>
        <dbReference type="ARBA" id="ARBA00022723"/>
    </source>
</evidence>
<evidence type="ECO:0000256" key="8">
    <source>
        <dbReference type="ARBA" id="ARBA00023185"/>
    </source>
</evidence>
<dbReference type="FunFam" id="2.60.40.420:FF:000125">
    <property type="entry name" value="Laccase 2"/>
    <property type="match status" value="1"/>
</dbReference>
<dbReference type="InterPro" id="IPR001117">
    <property type="entry name" value="Cu-oxidase_2nd"/>
</dbReference>
<evidence type="ECO:0000256" key="9">
    <source>
        <dbReference type="SAM" id="SignalP"/>
    </source>
</evidence>
<keyword evidence="4" id="KW-0560">Oxidoreductase</keyword>
<protein>
    <submittedName>
        <fullName evidence="13">Laccase 3</fullName>
    </submittedName>
</protein>
<dbReference type="GO" id="GO:0005507">
    <property type="term" value="F:copper ion binding"/>
    <property type="evidence" value="ECO:0007669"/>
    <property type="project" value="InterPro"/>
</dbReference>
<dbReference type="InterPro" id="IPR011706">
    <property type="entry name" value="Cu-oxidase_C"/>
</dbReference>
<dbReference type="CDD" id="cd13903">
    <property type="entry name" value="CuRO_3_Tv-LCC_like"/>
    <property type="match status" value="1"/>
</dbReference>
<sequence>MIRLSSAFVFLSAFSTAYAAIGPVGGLEISNKHIAPDGFPRSAVLAGGTFPGPLIKANKGDTLAINVMDDLTDNTMLTSTSIHWHGIFQEKTNWDDGPAFITQCPILPKNSFLYNFKVPDQAGTFWYHSHLSTQYCDGLRGPLVIYDPKDPQKHLYDIDDESTIITLSDWYHYPSPQHPQIPVFNSTLINGLGRYAGGPLSKLAVISVVPKKRYRFRLISMSCDPNWIFSIDGHQLTVIEADGVEVQPITVDSIQIFAAQRYSFVLNANQKADNYWIRAQPTLPGSNTGFANATNSAILRYAGARVADPTTSAVASTLPLLETNLHPLVQTPVPGAPHPGGADLVLNLVITLDTADFRFALNNVSFVPPNAPVLLQILSGAHTAQDLMPKGSIIELPPNKVIEVSIPGGSPGAPHPFHLHGHNFHVIRSAGNATYNFVNPVVRDTTSTGEATSDLTTFRFVTDNAGPWLLHCHIDWHLDIGLAVVFAENIQQIAQEKPPAAWNNLCPLYEASLNNRSDTKPPCKDKNHY</sequence>
<dbReference type="PROSITE" id="PS00079">
    <property type="entry name" value="MULTICOPPER_OXIDASE1"/>
    <property type="match status" value="2"/>
</dbReference>
<dbReference type="GO" id="GO:0046274">
    <property type="term" value="P:lignin catabolic process"/>
    <property type="evidence" value="ECO:0007669"/>
    <property type="project" value="UniProtKB-KW"/>
</dbReference>
<dbReference type="Pfam" id="PF07732">
    <property type="entry name" value="Cu-oxidase_3"/>
    <property type="match status" value="1"/>
</dbReference>
<keyword evidence="14" id="KW-1185">Reference proteome</keyword>
<keyword evidence="3" id="KW-0677">Repeat</keyword>
<feature type="domain" description="Plastocyanin-like" evidence="11">
    <location>
        <begin position="367"/>
        <end position="490"/>
    </location>
</feature>
<dbReference type="InterPro" id="IPR002355">
    <property type="entry name" value="Cu_oxidase_Cu_BS"/>
</dbReference>
<keyword evidence="7" id="KW-0325">Glycoprotein</keyword>
<dbReference type="SUPFAM" id="SSF49503">
    <property type="entry name" value="Cupredoxins"/>
    <property type="match status" value="3"/>
</dbReference>
<feature type="domain" description="Plastocyanin-like" evidence="10">
    <location>
        <begin position="161"/>
        <end position="304"/>
    </location>
</feature>
<dbReference type="Proteomes" id="UP001218218">
    <property type="component" value="Unassembled WGS sequence"/>
</dbReference>
<reference evidence="13" key="1">
    <citation type="submission" date="2023-03" db="EMBL/GenBank/DDBJ databases">
        <title>Massive genome expansion in bonnet fungi (Mycena s.s.) driven by repeated elements and novel gene families across ecological guilds.</title>
        <authorList>
            <consortium name="Lawrence Berkeley National Laboratory"/>
            <person name="Harder C.B."/>
            <person name="Miyauchi S."/>
            <person name="Viragh M."/>
            <person name="Kuo A."/>
            <person name="Thoen E."/>
            <person name="Andreopoulos B."/>
            <person name="Lu D."/>
            <person name="Skrede I."/>
            <person name="Drula E."/>
            <person name="Henrissat B."/>
            <person name="Morin E."/>
            <person name="Kohler A."/>
            <person name="Barry K."/>
            <person name="LaButti K."/>
            <person name="Morin E."/>
            <person name="Salamov A."/>
            <person name="Lipzen A."/>
            <person name="Mereny Z."/>
            <person name="Hegedus B."/>
            <person name="Baldrian P."/>
            <person name="Stursova M."/>
            <person name="Weitz H."/>
            <person name="Taylor A."/>
            <person name="Grigoriev I.V."/>
            <person name="Nagy L.G."/>
            <person name="Martin F."/>
            <person name="Kauserud H."/>
        </authorList>
    </citation>
    <scope>NUCLEOTIDE SEQUENCE</scope>
    <source>
        <strain evidence="13">CBHHK002</strain>
    </source>
</reference>
<keyword evidence="8" id="KW-0439">Lignin degradation</keyword>
<dbReference type="CDD" id="cd13856">
    <property type="entry name" value="CuRO_1_Tv-LCC_like"/>
    <property type="match status" value="1"/>
</dbReference>
<dbReference type="GO" id="GO:0016491">
    <property type="term" value="F:oxidoreductase activity"/>
    <property type="evidence" value="ECO:0007669"/>
    <property type="project" value="UniProtKB-KW"/>
</dbReference>
<evidence type="ECO:0000256" key="7">
    <source>
        <dbReference type="ARBA" id="ARBA00023180"/>
    </source>
</evidence>
<keyword evidence="2" id="KW-0479">Metal-binding</keyword>
<dbReference type="InterPro" id="IPR033138">
    <property type="entry name" value="Cu_oxidase_CS"/>
</dbReference>
<evidence type="ECO:0000259" key="10">
    <source>
        <dbReference type="Pfam" id="PF00394"/>
    </source>
</evidence>
<name>A0AAD6YYW4_9AGAR</name>
<proteinExistence type="inferred from homology"/>
<dbReference type="FunFam" id="2.60.40.420:FF:000045">
    <property type="entry name" value="Laccase 2"/>
    <property type="match status" value="1"/>
</dbReference>
<dbReference type="InterPro" id="IPR011707">
    <property type="entry name" value="Cu-oxidase-like_N"/>
</dbReference>
<keyword evidence="5" id="KW-0186">Copper</keyword>
<feature type="signal peptide" evidence="9">
    <location>
        <begin position="1"/>
        <end position="19"/>
    </location>
</feature>
<dbReference type="InterPro" id="IPR045087">
    <property type="entry name" value="Cu-oxidase_fam"/>
</dbReference>
<accession>A0AAD6YYW4</accession>
<evidence type="ECO:0000259" key="12">
    <source>
        <dbReference type="Pfam" id="PF07732"/>
    </source>
</evidence>
<evidence type="ECO:0000256" key="4">
    <source>
        <dbReference type="ARBA" id="ARBA00023002"/>
    </source>
</evidence>
<keyword evidence="9" id="KW-0732">Signal</keyword>
<dbReference type="Pfam" id="PF07731">
    <property type="entry name" value="Cu-oxidase_2"/>
    <property type="match status" value="1"/>
</dbReference>
<evidence type="ECO:0000256" key="6">
    <source>
        <dbReference type="ARBA" id="ARBA00023157"/>
    </source>
</evidence>
<evidence type="ECO:0000256" key="1">
    <source>
        <dbReference type="ARBA" id="ARBA00010609"/>
    </source>
</evidence>
<dbReference type="PROSITE" id="PS00080">
    <property type="entry name" value="MULTICOPPER_OXIDASE2"/>
    <property type="match status" value="1"/>
</dbReference>
<dbReference type="AlphaFoldDB" id="A0AAD6YYW4"/>
<comment type="similarity">
    <text evidence="1">Belongs to the multicopper oxidase family.</text>
</comment>
<evidence type="ECO:0000259" key="11">
    <source>
        <dbReference type="Pfam" id="PF07731"/>
    </source>
</evidence>